<accession>A0A084XZ21</accession>
<dbReference type="Gene3D" id="3.20.20.80">
    <property type="entry name" value="Glycosidases"/>
    <property type="match status" value="1"/>
</dbReference>
<keyword evidence="2" id="KW-0378">Hydrolase</keyword>
<organism evidence="2 3">
    <name type="scientific">Candidatus Accumulibacter vicinus</name>
    <dbReference type="NCBI Taxonomy" id="2954382"/>
    <lineage>
        <taxon>Bacteria</taxon>
        <taxon>Pseudomonadati</taxon>
        <taxon>Pseudomonadota</taxon>
        <taxon>Betaproteobacteria</taxon>
        <taxon>Candidatus Accumulibacter</taxon>
    </lineage>
</organism>
<comment type="caution">
    <text evidence="2">The sequence shown here is derived from an EMBL/GenBank/DDBJ whole genome shotgun (WGS) entry which is preliminary data.</text>
</comment>
<dbReference type="Proteomes" id="UP000019812">
    <property type="component" value="Unassembled WGS sequence"/>
</dbReference>
<dbReference type="STRING" id="1457154.CAPSK01_002830"/>
<dbReference type="InterPro" id="IPR006047">
    <property type="entry name" value="GH13_cat_dom"/>
</dbReference>
<dbReference type="EC" id="3.2.1.1" evidence="2"/>
<feature type="domain" description="Glycosyl hydrolase family 13 catalytic" evidence="1">
    <location>
        <begin position="42"/>
        <end position="462"/>
    </location>
</feature>
<sequence>MQFVNQALNRPRPDSIRRNVKLPRRQAYFPSPTDWRDQVLYFLLVDRFSDGAEATRPLLDRHQLAAARPAQSNGQPWRWDLWAASGADRWQGGTLSGVRSQLAYLKRLGVTALWLSPVFKQRGHLDSYHGYGVQDFLDIDPRFGRRADLVALVAEAHQAGLRVILDIIFNHSGSNWVYPEGTPGGTSTPHYTPGRYAFGAWLGDQGQTVGAIAGPEDGAWPSELQDPECYTRAGSGSLGAGDINDPFAEHKRSDFITLRDFDQNTVLGDLAQCYKYWIALSDCDGFRIDTLKHVSLEDARNFCGAIKEFASNLGKDDFFLVGEVAGGDYSQDRYLDVLDRNLNAALDIGEMRPTLNGVAKGLVHPHAYFDGFNPGSAGMGSHRNLGNRHVSILDDHDHVFGQKLRFSSEAASPQQIAAGVAMQAFTLGIPCIYYGTEQSLAGPEPAERFWLPEWKGSDRYLREAMFGPAHPLRSGRAGLESALDPDLPGFGPFGTAGQHCFDEQSPAFTRIAAINAVRAQYPCLRHGRQYLRPISLFGRAFDVYGPGELIAWSRILDDEELLCVVNGHGTDARGADVLVDASLSPPGSLLQVVLNTAQAGSPLAYAGAYPLGSSLMVKRSSGGMAFVEIRSLPPSEVLVLANHPQPDPGDVLP</sequence>
<gene>
    <name evidence="2" type="primary">amy</name>
    <name evidence="2" type="ORF">CAPSK01_002830</name>
</gene>
<dbReference type="RefSeq" id="WP_034926948.1">
    <property type="nucleotide sequence ID" value="NZ_JDSS02000026.1"/>
</dbReference>
<dbReference type="SUPFAM" id="SSF51445">
    <property type="entry name" value="(Trans)glycosidases"/>
    <property type="match status" value="1"/>
</dbReference>
<protein>
    <submittedName>
        <fullName evidence="2">Alpha-amylase</fullName>
        <ecNumber evidence="2">3.2.1.1</ecNumber>
    </submittedName>
</protein>
<dbReference type="EMBL" id="JDSS02000026">
    <property type="protein sequence ID" value="KFB67715.1"/>
    <property type="molecule type" value="Genomic_DNA"/>
</dbReference>
<reference evidence="2 3" key="1">
    <citation type="submission" date="2014-07" db="EMBL/GenBank/DDBJ databases">
        <title>Expanding our view of genomic diversity in Candidatus Accumulibacter clades.</title>
        <authorList>
            <person name="Skennerton C.T."/>
            <person name="Barr J.J."/>
            <person name="Slater F.R."/>
            <person name="Bond P.L."/>
            <person name="Tyson G.W."/>
        </authorList>
    </citation>
    <scope>NUCLEOTIDE SEQUENCE [LARGE SCALE GENOMIC DNA]</scope>
    <source>
        <strain evidence="3">SK-01</strain>
    </source>
</reference>
<proteinExistence type="predicted"/>
<dbReference type="PANTHER" id="PTHR10357:SF209">
    <property type="entry name" value="PERIPLASMIC ALPHA-AMYLASE"/>
    <property type="match status" value="1"/>
</dbReference>
<dbReference type="PANTHER" id="PTHR10357">
    <property type="entry name" value="ALPHA-AMYLASE FAMILY MEMBER"/>
    <property type="match status" value="1"/>
</dbReference>
<dbReference type="GO" id="GO:0005975">
    <property type="term" value="P:carbohydrate metabolic process"/>
    <property type="evidence" value="ECO:0007669"/>
    <property type="project" value="InterPro"/>
</dbReference>
<evidence type="ECO:0000313" key="2">
    <source>
        <dbReference type="EMBL" id="KFB67715.1"/>
    </source>
</evidence>
<dbReference type="CDD" id="cd11352">
    <property type="entry name" value="AmyAc_5"/>
    <property type="match status" value="1"/>
</dbReference>
<evidence type="ECO:0000259" key="1">
    <source>
        <dbReference type="SMART" id="SM00642"/>
    </source>
</evidence>
<dbReference type="GO" id="GO:0004556">
    <property type="term" value="F:alpha-amylase activity"/>
    <property type="evidence" value="ECO:0007669"/>
    <property type="project" value="UniProtKB-EC"/>
</dbReference>
<dbReference type="AlphaFoldDB" id="A0A084XZ21"/>
<dbReference type="Pfam" id="PF00128">
    <property type="entry name" value="Alpha-amylase"/>
    <property type="match status" value="1"/>
</dbReference>
<name>A0A084XZ21_9PROT</name>
<keyword evidence="2" id="KW-0326">Glycosidase</keyword>
<dbReference type="SMART" id="SM00642">
    <property type="entry name" value="Aamy"/>
    <property type="match status" value="1"/>
</dbReference>
<dbReference type="InterPro" id="IPR017853">
    <property type="entry name" value="GH"/>
</dbReference>
<evidence type="ECO:0000313" key="3">
    <source>
        <dbReference type="Proteomes" id="UP000019812"/>
    </source>
</evidence>